<gene>
    <name evidence="8" type="ORF">THTE_2013</name>
</gene>
<reference evidence="8 9" key="1">
    <citation type="journal article" name="Front. Microbiol.">
        <title>Sugar Metabolism of the First Thermophilic Planctomycete Thermogutta terrifontis: Comparative Genomic and Transcriptomic Approaches.</title>
        <authorList>
            <person name="Elcheninov A.G."/>
            <person name="Menzel P."/>
            <person name="Gudbergsdottir S.R."/>
            <person name="Slesarev A.I."/>
            <person name="Kadnikov V.V."/>
            <person name="Krogh A."/>
            <person name="Bonch-Osmolovskaya E.A."/>
            <person name="Peng X."/>
            <person name="Kublanov I.V."/>
        </authorList>
    </citation>
    <scope>NUCLEOTIDE SEQUENCE [LARGE SCALE GENOMIC DNA]</scope>
    <source>
        <strain evidence="8 9">R1</strain>
    </source>
</reference>
<dbReference type="RefSeq" id="WP_095414884.1">
    <property type="nucleotide sequence ID" value="NZ_CP018477.1"/>
</dbReference>
<dbReference type="Gene3D" id="3.30.420.270">
    <property type="match status" value="1"/>
</dbReference>
<dbReference type="OrthoDB" id="287326at2"/>
<dbReference type="AlphaFoldDB" id="A0A286RF78"/>
<dbReference type="KEGG" id="ttf:THTE_2013"/>
<keyword evidence="7" id="KW-0653">Protein transport</keyword>
<dbReference type="GO" id="GO:0015031">
    <property type="term" value="P:protein transport"/>
    <property type="evidence" value="ECO:0007669"/>
    <property type="project" value="UniProtKB-KW"/>
</dbReference>
<evidence type="ECO:0000256" key="4">
    <source>
        <dbReference type="ARBA" id="ARBA00022692"/>
    </source>
</evidence>
<evidence type="ECO:0000256" key="5">
    <source>
        <dbReference type="ARBA" id="ARBA00022989"/>
    </source>
</evidence>
<protein>
    <submittedName>
        <fullName evidence="8">Biopolymer transport protein ExbD/TolR</fullName>
    </submittedName>
</protein>
<evidence type="ECO:0000313" key="9">
    <source>
        <dbReference type="Proteomes" id="UP000215086"/>
    </source>
</evidence>
<evidence type="ECO:0000256" key="1">
    <source>
        <dbReference type="ARBA" id="ARBA00004162"/>
    </source>
</evidence>
<organism evidence="8 9">
    <name type="scientific">Thermogutta terrifontis</name>
    <dbReference type="NCBI Taxonomy" id="1331910"/>
    <lineage>
        <taxon>Bacteria</taxon>
        <taxon>Pseudomonadati</taxon>
        <taxon>Planctomycetota</taxon>
        <taxon>Planctomycetia</taxon>
        <taxon>Pirellulales</taxon>
        <taxon>Thermoguttaceae</taxon>
        <taxon>Thermogutta</taxon>
    </lineage>
</organism>
<evidence type="ECO:0000256" key="6">
    <source>
        <dbReference type="ARBA" id="ARBA00023136"/>
    </source>
</evidence>
<keyword evidence="4 7" id="KW-0812">Transmembrane</keyword>
<dbReference type="GO" id="GO:0005886">
    <property type="term" value="C:plasma membrane"/>
    <property type="evidence" value="ECO:0007669"/>
    <property type="project" value="UniProtKB-SubCell"/>
</dbReference>
<proteinExistence type="inferred from homology"/>
<dbReference type="PANTHER" id="PTHR30558:SF3">
    <property type="entry name" value="BIOPOLYMER TRANSPORT PROTEIN EXBD-RELATED"/>
    <property type="match status" value="1"/>
</dbReference>
<dbReference type="EMBL" id="CP018477">
    <property type="protein sequence ID" value="ASV74615.1"/>
    <property type="molecule type" value="Genomic_DNA"/>
</dbReference>
<accession>A0A286RF78</accession>
<keyword evidence="5" id="KW-1133">Transmembrane helix</keyword>
<keyword evidence="7" id="KW-0813">Transport</keyword>
<evidence type="ECO:0000313" key="8">
    <source>
        <dbReference type="EMBL" id="ASV74615.1"/>
    </source>
</evidence>
<dbReference type="InterPro" id="IPR003400">
    <property type="entry name" value="ExbD"/>
</dbReference>
<name>A0A286RF78_9BACT</name>
<evidence type="ECO:0000256" key="2">
    <source>
        <dbReference type="ARBA" id="ARBA00005811"/>
    </source>
</evidence>
<keyword evidence="6" id="KW-0472">Membrane</keyword>
<evidence type="ECO:0000256" key="3">
    <source>
        <dbReference type="ARBA" id="ARBA00022475"/>
    </source>
</evidence>
<dbReference type="GO" id="GO:0022857">
    <property type="term" value="F:transmembrane transporter activity"/>
    <property type="evidence" value="ECO:0007669"/>
    <property type="project" value="InterPro"/>
</dbReference>
<dbReference type="Proteomes" id="UP000215086">
    <property type="component" value="Chromosome"/>
</dbReference>
<dbReference type="Pfam" id="PF02472">
    <property type="entry name" value="ExbD"/>
    <property type="match status" value="1"/>
</dbReference>
<comment type="similarity">
    <text evidence="2 7">Belongs to the ExbD/TolR family.</text>
</comment>
<keyword evidence="3" id="KW-1003">Cell membrane</keyword>
<dbReference type="PANTHER" id="PTHR30558">
    <property type="entry name" value="EXBD MEMBRANE COMPONENT OF PMF-DRIVEN MACROMOLECULE IMPORT SYSTEM"/>
    <property type="match status" value="1"/>
</dbReference>
<keyword evidence="9" id="KW-1185">Reference proteome</keyword>
<sequence length="141" mass="15572">MRASVHPVRLPVKLNLTPMIDVTFQLILFFLLAGHLAQQESAVDLDLPVAQTGHKAMESPTRRLVINVAQDGTLIVGGEMIDLERLGQILSADRKTSESLEVRIRTDRRTPYGKIAPLLIRCTESGIWNVSFAVIGEETSP</sequence>
<comment type="subcellular location">
    <subcellularLocation>
        <location evidence="1">Cell membrane</location>
        <topology evidence="1">Single-pass membrane protein</topology>
    </subcellularLocation>
    <subcellularLocation>
        <location evidence="7">Cell membrane</location>
        <topology evidence="7">Single-pass type II membrane protein</topology>
    </subcellularLocation>
</comment>
<evidence type="ECO:0000256" key="7">
    <source>
        <dbReference type="RuleBase" id="RU003879"/>
    </source>
</evidence>